<organism evidence="2 3">
    <name type="scientific">Crucibulum laeve</name>
    <dbReference type="NCBI Taxonomy" id="68775"/>
    <lineage>
        <taxon>Eukaryota</taxon>
        <taxon>Fungi</taxon>
        <taxon>Dikarya</taxon>
        <taxon>Basidiomycota</taxon>
        <taxon>Agaricomycotina</taxon>
        <taxon>Agaricomycetes</taxon>
        <taxon>Agaricomycetidae</taxon>
        <taxon>Agaricales</taxon>
        <taxon>Agaricineae</taxon>
        <taxon>Nidulariaceae</taxon>
        <taxon>Crucibulum</taxon>
    </lineage>
</organism>
<feature type="chain" id="PRO_5022843118" evidence="1">
    <location>
        <begin position="30"/>
        <end position="179"/>
    </location>
</feature>
<dbReference type="AlphaFoldDB" id="A0A5C3LN60"/>
<dbReference type="Proteomes" id="UP000308652">
    <property type="component" value="Unassembled WGS sequence"/>
</dbReference>
<feature type="signal peptide" evidence="1">
    <location>
        <begin position="1"/>
        <end position="29"/>
    </location>
</feature>
<sequence length="179" mass="19747">MLVTSTLLFLSCNICYMILGLAFLPSVSALPLEQSFPEISFQVFSNFVLDNFNSDISLSTVLLVLFTMTNNTALLNLSARAQHPVLKGETTPTTNGWIKALAYALNKHLKDNTNSLLTAEDISIKMSSKQLTTCISRKLNKLSQVLQLSSYNSKKQFLGHLKSISHAEIKPVLVLVPES</sequence>
<protein>
    <submittedName>
        <fullName evidence="2">Uncharacterized protein</fullName>
    </submittedName>
</protein>
<feature type="non-terminal residue" evidence="2">
    <location>
        <position position="179"/>
    </location>
</feature>
<gene>
    <name evidence="2" type="ORF">BDQ12DRAFT_613893</name>
</gene>
<name>A0A5C3LN60_9AGAR</name>
<proteinExistence type="predicted"/>
<dbReference type="EMBL" id="ML213635">
    <property type="protein sequence ID" value="TFK34205.1"/>
    <property type="molecule type" value="Genomic_DNA"/>
</dbReference>
<evidence type="ECO:0000313" key="3">
    <source>
        <dbReference type="Proteomes" id="UP000308652"/>
    </source>
</evidence>
<evidence type="ECO:0000256" key="1">
    <source>
        <dbReference type="SAM" id="SignalP"/>
    </source>
</evidence>
<dbReference type="OrthoDB" id="3056036at2759"/>
<accession>A0A5C3LN60</accession>
<keyword evidence="3" id="KW-1185">Reference proteome</keyword>
<evidence type="ECO:0000313" key="2">
    <source>
        <dbReference type="EMBL" id="TFK34205.1"/>
    </source>
</evidence>
<reference evidence="2 3" key="1">
    <citation type="journal article" date="2019" name="Nat. Ecol. Evol.">
        <title>Megaphylogeny resolves global patterns of mushroom evolution.</title>
        <authorList>
            <person name="Varga T."/>
            <person name="Krizsan K."/>
            <person name="Foldi C."/>
            <person name="Dima B."/>
            <person name="Sanchez-Garcia M."/>
            <person name="Sanchez-Ramirez S."/>
            <person name="Szollosi G.J."/>
            <person name="Szarkandi J.G."/>
            <person name="Papp V."/>
            <person name="Albert L."/>
            <person name="Andreopoulos W."/>
            <person name="Angelini C."/>
            <person name="Antonin V."/>
            <person name="Barry K.W."/>
            <person name="Bougher N.L."/>
            <person name="Buchanan P."/>
            <person name="Buyck B."/>
            <person name="Bense V."/>
            <person name="Catcheside P."/>
            <person name="Chovatia M."/>
            <person name="Cooper J."/>
            <person name="Damon W."/>
            <person name="Desjardin D."/>
            <person name="Finy P."/>
            <person name="Geml J."/>
            <person name="Haridas S."/>
            <person name="Hughes K."/>
            <person name="Justo A."/>
            <person name="Karasinski D."/>
            <person name="Kautmanova I."/>
            <person name="Kiss B."/>
            <person name="Kocsube S."/>
            <person name="Kotiranta H."/>
            <person name="LaButti K.M."/>
            <person name="Lechner B.E."/>
            <person name="Liimatainen K."/>
            <person name="Lipzen A."/>
            <person name="Lukacs Z."/>
            <person name="Mihaltcheva S."/>
            <person name="Morgado L.N."/>
            <person name="Niskanen T."/>
            <person name="Noordeloos M.E."/>
            <person name="Ohm R.A."/>
            <person name="Ortiz-Santana B."/>
            <person name="Ovrebo C."/>
            <person name="Racz N."/>
            <person name="Riley R."/>
            <person name="Savchenko A."/>
            <person name="Shiryaev A."/>
            <person name="Soop K."/>
            <person name="Spirin V."/>
            <person name="Szebenyi C."/>
            <person name="Tomsovsky M."/>
            <person name="Tulloss R.E."/>
            <person name="Uehling J."/>
            <person name="Grigoriev I.V."/>
            <person name="Vagvolgyi C."/>
            <person name="Papp T."/>
            <person name="Martin F.M."/>
            <person name="Miettinen O."/>
            <person name="Hibbett D.S."/>
            <person name="Nagy L.G."/>
        </authorList>
    </citation>
    <scope>NUCLEOTIDE SEQUENCE [LARGE SCALE GENOMIC DNA]</scope>
    <source>
        <strain evidence="2 3">CBS 166.37</strain>
    </source>
</reference>
<keyword evidence="1" id="KW-0732">Signal</keyword>